<sequence length="348" mass="39039">MRIQYRGLPFWRIQLLSATAMAVLIHCSRFPPRSCSLPSPPSAKPQFPGKVASFICKLGNFGPSFKDVNEPVKIHHLLRERGKQSLLHCQKPGGKWVLDRISSYYDEFLQQLSTLELLRQGGLRLGVPVTAFLAANILMFSAPFKALAETCEADNSIFNMPLLLFVALIGATVGGLLARQRRGELQRVNEQLRQINAALRRQAKIESYAPSLSYAPVVGRISENEVVVDPRKEELISRLKSGKKFLRNQDHEKAFLEFKTALELAQSLKDPIEEKKAARGLGASLQRQGKYQEAIKYHLMVLEISKREGEDSGNTEAYGAIADCYTELGDLEKAGKFYDKYIARLETD</sequence>
<proteinExistence type="predicted"/>
<dbReference type="KEGG" id="dzi:111279028"/>
<dbReference type="InterPro" id="IPR019734">
    <property type="entry name" value="TPR_rpt"/>
</dbReference>
<keyword evidence="1" id="KW-0812">Transmembrane</keyword>
<dbReference type="InterPro" id="IPR011990">
    <property type="entry name" value="TPR-like_helical_dom_sf"/>
</dbReference>
<keyword evidence="3" id="KW-1185">Reference proteome</keyword>
<dbReference type="Proteomes" id="UP000515121">
    <property type="component" value="Unplaced"/>
</dbReference>
<evidence type="ECO:0000313" key="3">
    <source>
        <dbReference type="Proteomes" id="UP000515121"/>
    </source>
</evidence>
<gene>
    <name evidence="4" type="primary">LOC111279028</name>
</gene>
<dbReference type="PANTHER" id="PTHR47310">
    <property type="entry name" value="PROTEIN FLUORESCENT IN BLUE LIGHT, CHLOROPLASTIC"/>
    <property type="match status" value="1"/>
</dbReference>
<protein>
    <submittedName>
        <fullName evidence="4">Protein FLUORESCENT IN BLUE LIGHT, chloroplastic-like isoform X1</fullName>
    </submittedName>
</protein>
<evidence type="ECO:0000256" key="1">
    <source>
        <dbReference type="SAM" id="Phobius"/>
    </source>
</evidence>
<dbReference type="PANTHER" id="PTHR47310:SF2">
    <property type="entry name" value="PROTEIN FLUORESCENT IN BLUE LIGHT, CHLOROPLASTIC"/>
    <property type="match status" value="1"/>
</dbReference>
<feature type="signal peptide" evidence="2">
    <location>
        <begin position="1"/>
        <end position="27"/>
    </location>
</feature>
<name>A0A6P5X0C8_DURZI</name>
<feature type="transmembrane region" description="Helical" evidence="1">
    <location>
        <begin position="125"/>
        <end position="144"/>
    </location>
</feature>
<keyword evidence="2" id="KW-0732">Signal</keyword>
<dbReference type="SUPFAM" id="SSF48452">
    <property type="entry name" value="TPR-like"/>
    <property type="match status" value="1"/>
</dbReference>
<organism evidence="3 4">
    <name type="scientific">Durio zibethinus</name>
    <name type="common">Durian</name>
    <dbReference type="NCBI Taxonomy" id="66656"/>
    <lineage>
        <taxon>Eukaryota</taxon>
        <taxon>Viridiplantae</taxon>
        <taxon>Streptophyta</taxon>
        <taxon>Embryophyta</taxon>
        <taxon>Tracheophyta</taxon>
        <taxon>Spermatophyta</taxon>
        <taxon>Magnoliopsida</taxon>
        <taxon>eudicotyledons</taxon>
        <taxon>Gunneridae</taxon>
        <taxon>Pentapetalae</taxon>
        <taxon>rosids</taxon>
        <taxon>malvids</taxon>
        <taxon>Malvales</taxon>
        <taxon>Malvaceae</taxon>
        <taxon>Helicteroideae</taxon>
        <taxon>Durio</taxon>
    </lineage>
</organism>
<dbReference type="GO" id="GO:0015995">
    <property type="term" value="P:chlorophyll biosynthetic process"/>
    <property type="evidence" value="ECO:0007669"/>
    <property type="project" value="InterPro"/>
</dbReference>
<keyword evidence="1" id="KW-0472">Membrane</keyword>
<evidence type="ECO:0000256" key="2">
    <source>
        <dbReference type="SAM" id="SignalP"/>
    </source>
</evidence>
<dbReference type="Pfam" id="PF13424">
    <property type="entry name" value="TPR_12"/>
    <property type="match status" value="1"/>
</dbReference>
<accession>A0A6P5X0C8</accession>
<dbReference type="RefSeq" id="XP_022721628.1">
    <property type="nucleotide sequence ID" value="XM_022865893.1"/>
</dbReference>
<feature type="transmembrane region" description="Helical" evidence="1">
    <location>
        <begin position="156"/>
        <end position="178"/>
    </location>
</feature>
<feature type="chain" id="PRO_5027626053" evidence="2">
    <location>
        <begin position="28"/>
        <end position="348"/>
    </location>
</feature>
<dbReference type="OrthoDB" id="286233at2759"/>
<evidence type="ECO:0000313" key="4">
    <source>
        <dbReference type="RefSeq" id="XP_022721628.1"/>
    </source>
</evidence>
<dbReference type="Gene3D" id="1.25.40.10">
    <property type="entry name" value="Tetratricopeptide repeat domain"/>
    <property type="match status" value="1"/>
</dbReference>
<dbReference type="GeneID" id="111279028"/>
<reference evidence="4" key="1">
    <citation type="submission" date="2025-08" db="UniProtKB">
        <authorList>
            <consortium name="RefSeq"/>
        </authorList>
    </citation>
    <scope>IDENTIFICATION</scope>
    <source>
        <tissue evidence="4">Fruit stalk</tissue>
    </source>
</reference>
<keyword evidence="1" id="KW-1133">Transmembrane helix</keyword>
<dbReference type="InterPro" id="IPR044243">
    <property type="entry name" value="FLU"/>
</dbReference>
<dbReference type="AlphaFoldDB" id="A0A6P5X0C8"/>
<dbReference type="SMART" id="SM00028">
    <property type="entry name" value="TPR"/>
    <property type="match status" value="3"/>
</dbReference>